<dbReference type="RefSeq" id="WP_148939713.1">
    <property type="nucleotide sequence ID" value="NZ_VTEI01000004.1"/>
</dbReference>
<accession>A0A5D4NUG5</accession>
<dbReference type="EMBL" id="VTEI01000004">
    <property type="protein sequence ID" value="TYS17098.1"/>
    <property type="molecule type" value="Genomic_DNA"/>
</dbReference>
<dbReference type="Proteomes" id="UP000322267">
    <property type="component" value="Unassembled WGS sequence"/>
</dbReference>
<organism evidence="1 2">
    <name type="scientific">Rossellomorea vietnamensis</name>
    <dbReference type="NCBI Taxonomy" id="218284"/>
    <lineage>
        <taxon>Bacteria</taxon>
        <taxon>Bacillati</taxon>
        <taxon>Bacillota</taxon>
        <taxon>Bacilli</taxon>
        <taxon>Bacillales</taxon>
        <taxon>Bacillaceae</taxon>
        <taxon>Rossellomorea</taxon>
    </lineage>
</organism>
<gene>
    <name evidence="1" type="ORF">FZC78_10810</name>
</gene>
<evidence type="ECO:0000313" key="1">
    <source>
        <dbReference type="EMBL" id="TYS17098.1"/>
    </source>
</evidence>
<evidence type="ECO:0008006" key="3">
    <source>
        <dbReference type="Google" id="ProtNLM"/>
    </source>
</evidence>
<dbReference type="Pfam" id="PF20288">
    <property type="entry name" value="MC2"/>
    <property type="match status" value="1"/>
</dbReference>
<evidence type="ECO:0000313" key="2">
    <source>
        <dbReference type="Proteomes" id="UP000322267"/>
    </source>
</evidence>
<sequence>MMKNKFTTNRDTFVFNTPLEVGLRALMILNELSPSLIDLNRLVIYDYLVTHSSDVDTNVESLHPSIPNRSGEIIIKRKVMQEGIDLMYSRELVEIVYTKGGVSYRANDLSAYFIDYFDSIYAREIRNYSHWLNETFSHLSDKELEEYIDENIHKWGSEFTKESLVRGGFDRDE</sequence>
<proteinExistence type="predicted"/>
<dbReference type="InterPro" id="IPR046904">
    <property type="entry name" value="ABC-3C_MC2"/>
</dbReference>
<reference evidence="1 2" key="1">
    <citation type="submission" date="2019-08" db="EMBL/GenBank/DDBJ databases">
        <title>Bacillus genomes from the desert of Cuatro Cienegas, Coahuila.</title>
        <authorList>
            <person name="Olmedo-Alvarez G."/>
        </authorList>
    </citation>
    <scope>NUCLEOTIDE SEQUENCE [LARGE SCALE GENOMIC DNA]</scope>
    <source>
        <strain evidence="1 2">CH34_1T</strain>
    </source>
</reference>
<dbReference type="OrthoDB" id="8662245at2"/>
<protein>
    <recommendedName>
        <fullName evidence="3">Threonine transporter</fullName>
    </recommendedName>
</protein>
<name>A0A5D4NUG5_9BACI</name>
<dbReference type="AlphaFoldDB" id="A0A5D4NUG5"/>
<comment type="caution">
    <text evidence="1">The sequence shown here is derived from an EMBL/GenBank/DDBJ whole genome shotgun (WGS) entry which is preliminary data.</text>
</comment>